<protein>
    <submittedName>
        <fullName evidence="1">Uncharacterized protein</fullName>
    </submittedName>
</protein>
<dbReference type="AlphaFoldDB" id="A0A0E9RFQ0"/>
<sequence>MENTIHFFHRPLFLYLKVTEKLTNPKGTTTRLLRPIP</sequence>
<evidence type="ECO:0000313" key="1">
    <source>
        <dbReference type="EMBL" id="JAH27275.1"/>
    </source>
</evidence>
<reference evidence="1" key="1">
    <citation type="submission" date="2014-11" db="EMBL/GenBank/DDBJ databases">
        <authorList>
            <person name="Amaro Gonzalez C."/>
        </authorList>
    </citation>
    <scope>NUCLEOTIDE SEQUENCE</scope>
</reference>
<organism evidence="1">
    <name type="scientific">Anguilla anguilla</name>
    <name type="common">European freshwater eel</name>
    <name type="synonym">Muraena anguilla</name>
    <dbReference type="NCBI Taxonomy" id="7936"/>
    <lineage>
        <taxon>Eukaryota</taxon>
        <taxon>Metazoa</taxon>
        <taxon>Chordata</taxon>
        <taxon>Craniata</taxon>
        <taxon>Vertebrata</taxon>
        <taxon>Euteleostomi</taxon>
        <taxon>Actinopterygii</taxon>
        <taxon>Neopterygii</taxon>
        <taxon>Teleostei</taxon>
        <taxon>Anguilliformes</taxon>
        <taxon>Anguillidae</taxon>
        <taxon>Anguilla</taxon>
    </lineage>
</organism>
<name>A0A0E9RFQ0_ANGAN</name>
<dbReference type="EMBL" id="GBXM01081302">
    <property type="protein sequence ID" value="JAH27275.1"/>
    <property type="molecule type" value="Transcribed_RNA"/>
</dbReference>
<proteinExistence type="predicted"/>
<reference evidence="1" key="2">
    <citation type="journal article" date="2015" name="Fish Shellfish Immunol.">
        <title>Early steps in the European eel (Anguilla anguilla)-Vibrio vulnificus interaction in the gills: Role of the RtxA13 toxin.</title>
        <authorList>
            <person name="Callol A."/>
            <person name="Pajuelo D."/>
            <person name="Ebbesson L."/>
            <person name="Teles M."/>
            <person name="MacKenzie S."/>
            <person name="Amaro C."/>
        </authorList>
    </citation>
    <scope>NUCLEOTIDE SEQUENCE</scope>
</reference>
<accession>A0A0E9RFQ0</accession>